<dbReference type="Proteomes" id="UP001501321">
    <property type="component" value="Unassembled WGS sequence"/>
</dbReference>
<keyword evidence="2" id="KW-1185">Reference proteome</keyword>
<comment type="caution">
    <text evidence="1">The sequence shown here is derived from an EMBL/GenBank/DDBJ whole genome shotgun (WGS) entry which is preliminary data.</text>
</comment>
<evidence type="ECO:0000313" key="1">
    <source>
        <dbReference type="EMBL" id="GAA4493585.1"/>
    </source>
</evidence>
<dbReference type="EMBL" id="BAABFC010000001">
    <property type="protein sequence ID" value="GAA4493585.1"/>
    <property type="molecule type" value="Genomic_DNA"/>
</dbReference>
<dbReference type="RefSeq" id="WP_345009549.1">
    <property type="nucleotide sequence ID" value="NZ_BAABFC010000001.1"/>
</dbReference>
<proteinExistence type="predicted"/>
<evidence type="ECO:0000313" key="2">
    <source>
        <dbReference type="Proteomes" id="UP001501321"/>
    </source>
</evidence>
<reference evidence="2" key="1">
    <citation type="journal article" date="2019" name="Int. J. Syst. Evol. Microbiol.">
        <title>The Global Catalogue of Microorganisms (GCM) 10K type strain sequencing project: providing services to taxonomists for standard genome sequencing and annotation.</title>
        <authorList>
            <consortium name="The Broad Institute Genomics Platform"/>
            <consortium name="The Broad Institute Genome Sequencing Center for Infectious Disease"/>
            <person name="Wu L."/>
            <person name="Ma J."/>
        </authorList>
    </citation>
    <scope>NUCLEOTIDE SEQUENCE [LARGE SCALE GENOMIC DNA]</scope>
    <source>
        <strain evidence="2">JCM 32226</strain>
    </source>
</reference>
<name>A0ABP8PY60_9GAMM</name>
<sequence>MTTSIRSYKNPNRKKLDGPRLRANASAMALFEQAAFATGQRASEFLAEAVLSHAKTVLIRMYQTQPRAFERVLERATEAVRRQGLQVDRITFGQLLDDLELDDMPAMAAALERCGITINLERSDWKEIA</sequence>
<gene>
    <name evidence="1" type="ORF">GCM10023095_04080</name>
</gene>
<organism evidence="1 2">
    <name type="scientific">Pseudaeromonas paramecii</name>
    <dbReference type="NCBI Taxonomy" id="2138166"/>
    <lineage>
        <taxon>Bacteria</taxon>
        <taxon>Pseudomonadati</taxon>
        <taxon>Pseudomonadota</taxon>
        <taxon>Gammaproteobacteria</taxon>
        <taxon>Aeromonadales</taxon>
        <taxon>Aeromonadaceae</taxon>
        <taxon>Pseudaeromonas</taxon>
    </lineage>
</organism>
<accession>A0ABP8PY60</accession>
<protein>
    <submittedName>
        <fullName evidence="1">Uncharacterized protein</fullName>
    </submittedName>
</protein>